<evidence type="ECO:0000313" key="2">
    <source>
        <dbReference type="Proteomes" id="UP000249748"/>
    </source>
</evidence>
<organism evidence="1 2">
    <name type="scientific">Aspergillus costaricaensis CBS 115574</name>
    <dbReference type="NCBI Taxonomy" id="1448317"/>
    <lineage>
        <taxon>Eukaryota</taxon>
        <taxon>Fungi</taxon>
        <taxon>Dikarya</taxon>
        <taxon>Ascomycota</taxon>
        <taxon>Pezizomycotina</taxon>
        <taxon>Eurotiomycetes</taxon>
        <taxon>Eurotiomycetidae</taxon>
        <taxon>Eurotiales</taxon>
        <taxon>Aspergillaceae</taxon>
        <taxon>Aspergillus</taxon>
        <taxon>Aspergillus subgen. Circumdati</taxon>
    </lineage>
</organism>
<accession>A0ACD1IS12</accession>
<keyword evidence="2" id="KW-1185">Reference proteome</keyword>
<dbReference type="EMBL" id="KZ824537">
    <property type="protein sequence ID" value="RAK93311.1"/>
    <property type="molecule type" value="Genomic_DNA"/>
</dbReference>
<protein>
    <submittedName>
        <fullName evidence="1">Uncharacterized protein</fullName>
    </submittedName>
</protein>
<sequence length="76" mass="7998">MPYLNELTPLVVLVVVRPPGDAGSETEWRAGERVVVLSYSFPLLSEVATGGVDASNLESNAIVASVPASSIWIKTA</sequence>
<evidence type="ECO:0000313" key="1">
    <source>
        <dbReference type="EMBL" id="RAK93311.1"/>
    </source>
</evidence>
<reference evidence="1" key="1">
    <citation type="submission" date="2018-02" db="EMBL/GenBank/DDBJ databases">
        <title>The genomes of Aspergillus section Nigri reveals drivers in fungal speciation.</title>
        <authorList>
            <consortium name="DOE Joint Genome Institute"/>
            <person name="Vesth T.C."/>
            <person name="Nybo J."/>
            <person name="Theobald S."/>
            <person name="Brandl J."/>
            <person name="Frisvad J.C."/>
            <person name="Nielsen K.F."/>
            <person name="Lyhne E.K."/>
            <person name="Kogle M.E."/>
            <person name="Kuo A."/>
            <person name="Riley R."/>
            <person name="Clum A."/>
            <person name="Nolan M."/>
            <person name="Lipzen A."/>
            <person name="Salamov A."/>
            <person name="Henrissat B."/>
            <person name="Wiebenga A."/>
            <person name="De vries R.P."/>
            <person name="Grigoriev I.V."/>
            <person name="Mortensen U.H."/>
            <person name="Andersen M.R."/>
            <person name="Baker S.E."/>
        </authorList>
    </citation>
    <scope>NUCLEOTIDE SEQUENCE</scope>
    <source>
        <strain evidence="1">CBS 115574</strain>
    </source>
</reference>
<proteinExistence type="predicted"/>
<gene>
    <name evidence="1" type="ORF">BO79DRAFT_207020</name>
</gene>
<name>A0ACD1IS12_9EURO</name>
<dbReference type="Proteomes" id="UP000249748">
    <property type="component" value="Unassembled WGS sequence"/>
</dbReference>